<accession>I0JMK6</accession>
<dbReference type="EMBL" id="HE717023">
    <property type="protein sequence ID" value="CCG45376.1"/>
    <property type="molecule type" value="Genomic_DNA"/>
</dbReference>
<comment type="similarity">
    <text evidence="2 6">Belongs to the flagella basal body rod proteins family.</text>
</comment>
<keyword evidence="4 6" id="KW-0975">Bacterial flagellum</keyword>
<dbReference type="STRING" id="866895.HBHAL_3029"/>
<evidence type="ECO:0000256" key="2">
    <source>
        <dbReference type="ARBA" id="ARBA00009677"/>
    </source>
</evidence>
<dbReference type="eggNOG" id="COG1815">
    <property type="taxonomic scope" value="Bacteria"/>
</dbReference>
<dbReference type="GO" id="GO:0071978">
    <property type="term" value="P:bacterial-type flagellum-dependent swarming motility"/>
    <property type="evidence" value="ECO:0007669"/>
    <property type="project" value="TreeGrafter"/>
</dbReference>
<feature type="domain" description="Flagellar basal body rod protein N-terminal" evidence="7">
    <location>
        <begin position="27"/>
        <end position="50"/>
    </location>
</feature>
<evidence type="ECO:0000256" key="5">
    <source>
        <dbReference type="ARBA" id="ARBA00024934"/>
    </source>
</evidence>
<evidence type="ECO:0000256" key="3">
    <source>
        <dbReference type="ARBA" id="ARBA00014376"/>
    </source>
</evidence>
<gene>
    <name evidence="8" type="primary">flgB</name>
    <name evidence="8" type="ordered locus">HBHAL_3029</name>
</gene>
<dbReference type="InterPro" id="IPR001444">
    <property type="entry name" value="Flag_bb_rod_N"/>
</dbReference>
<evidence type="ECO:0000313" key="8">
    <source>
        <dbReference type="EMBL" id="CCG45376.1"/>
    </source>
</evidence>
<dbReference type="InterPro" id="IPR006300">
    <property type="entry name" value="FlgB"/>
</dbReference>
<comment type="function">
    <text evidence="5 6">Structural component of flagellum, the bacterial motility apparatus. Part of the rod structure of flagellar basal body.</text>
</comment>
<dbReference type="PANTHER" id="PTHR30435:SF12">
    <property type="entry name" value="FLAGELLAR BASAL BODY ROD PROTEIN FLGB"/>
    <property type="match status" value="1"/>
</dbReference>
<dbReference type="AlphaFoldDB" id="I0JMK6"/>
<protein>
    <recommendedName>
        <fullName evidence="3 6">Flagellar basal body rod protein FlgB</fullName>
    </recommendedName>
</protein>
<sequence>MNLETCRIEVVKLKLFNDTFNTLEKSLNYASEKNRTISNNISNVDTPGYKAKDVVFKDHLNRAEASLSAKKTSHKHIDFPNKASVSYNTTTNNSTTYNHNGNNVDIDKEMSSLAQNQIYYQALADRMSGKFRSMESVIKGGN</sequence>
<organism evidence="8 9">
    <name type="scientific">Halobacillus halophilus (strain ATCC 35676 / DSM 2266 / JCM 20832 / KCTC 3685 / LMG 17431 / NBRC 102448 / NCIMB 2269)</name>
    <name type="common">Sporosarcina halophila</name>
    <dbReference type="NCBI Taxonomy" id="866895"/>
    <lineage>
        <taxon>Bacteria</taxon>
        <taxon>Bacillati</taxon>
        <taxon>Bacillota</taxon>
        <taxon>Bacilli</taxon>
        <taxon>Bacillales</taxon>
        <taxon>Bacillaceae</taxon>
        <taxon>Halobacillus</taxon>
    </lineage>
</organism>
<dbReference type="PIRSF" id="PIRSF002889">
    <property type="entry name" value="Rod_FlgB"/>
    <property type="match status" value="1"/>
</dbReference>
<comment type="subcellular location">
    <subcellularLocation>
        <location evidence="1 6">Bacterial flagellum basal body</location>
    </subcellularLocation>
</comment>
<evidence type="ECO:0000256" key="1">
    <source>
        <dbReference type="ARBA" id="ARBA00004117"/>
    </source>
</evidence>
<evidence type="ECO:0000256" key="4">
    <source>
        <dbReference type="ARBA" id="ARBA00023143"/>
    </source>
</evidence>
<dbReference type="HOGENOM" id="CLU_125463_3_1_9"/>
<keyword evidence="8" id="KW-0282">Flagellum</keyword>
<evidence type="ECO:0000259" key="7">
    <source>
        <dbReference type="Pfam" id="PF00460"/>
    </source>
</evidence>
<dbReference type="GO" id="GO:0030694">
    <property type="term" value="C:bacterial-type flagellum basal body, rod"/>
    <property type="evidence" value="ECO:0007669"/>
    <property type="project" value="InterPro"/>
</dbReference>
<dbReference type="Pfam" id="PF00460">
    <property type="entry name" value="Flg_bb_rod"/>
    <property type="match status" value="1"/>
</dbReference>
<keyword evidence="8" id="KW-0966">Cell projection</keyword>
<keyword evidence="9" id="KW-1185">Reference proteome</keyword>
<reference evidence="8 9" key="1">
    <citation type="journal article" date="2013" name="Environ. Microbiol.">
        <title>Chloride and organic osmolytes: a hybrid strategy to cope with elevated salinities by the moderately halophilic, chloride-dependent bacterium Halobacillus halophilus.</title>
        <authorList>
            <person name="Saum S.H."/>
            <person name="Pfeiffer F."/>
            <person name="Palm P."/>
            <person name="Rampp M."/>
            <person name="Schuster S.C."/>
            <person name="Muller V."/>
            <person name="Oesterhelt D."/>
        </authorList>
    </citation>
    <scope>NUCLEOTIDE SEQUENCE [LARGE SCALE GENOMIC DNA]</scope>
    <source>
        <strain evidence="9">ATCC 35676 / DSM 2266 / JCM 20832 / KCTC 3685 / LMG 17431 / NBRC 102448 / NCIMB 2269</strain>
    </source>
</reference>
<dbReference type="NCBIfam" id="TIGR01396">
    <property type="entry name" value="FlgB"/>
    <property type="match status" value="1"/>
</dbReference>
<dbReference type="KEGG" id="hhd:HBHAL_3029"/>
<dbReference type="PATRIC" id="fig|866895.3.peg.2049"/>
<dbReference type="Proteomes" id="UP000007397">
    <property type="component" value="Chromosome"/>
</dbReference>
<comment type="subunit">
    <text evidence="6">The basal body constitutes a major portion of the flagellar organelle and consists of a number of rings mounted on a central rod.</text>
</comment>
<evidence type="ECO:0000256" key="6">
    <source>
        <dbReference type="PIRNR" id="PIRNR002889"/>
    </source>
</evidence>
<name>I0JMK6_HALH3</name>
<proteinExistence type="inferred from homology"/>
<keyword evidence="8" id="KW-0969">Cilium</keyword>
<dbReference type="PANTHER" id="PTHR30435">
    <property type="entry name" value="FLAGELLAR PROTEIN"/>
    <property type="match status" value="1"/>
</dbReference>
<evidence type="ECO:0000313" key="9">
    <source>
        <dbReference type="Proteomes" id="UP000007397"/>
    </source>
</evidence>